<dbReference type="SUPFAM" id="SSF88713">
    <property type="entry name" value="Glycoside hydrolase/deacetylase"/>
    <property type="match status" value="1"/>
</dbReference>
<dbReference type="InterPro" id="IPR056826">
    <property type="entry name" value="Agd3_CE"/>
</dbReference>
<dbReference type="InterPro" id="IPR011330">
    <property type="entry name" value="Glyco_hydro/deAcase_b/a-brl"/>
</dbReference>
<evidence type="ECO:0000313" key="5">
    <source>
        <dbReference type="Proteomes" id="UP000717696"/>
    </source>
</evidence>
<feature type="domain" description="Agd3 deacetylase" evidence="1">
    <location>
        <begin position="253"/>
        <end position="619"/>
    </location>
</feature>
<feature type="domain" description="Agd3 CBM87" evidence="2">
    <location>
        <begin position="27"/>
        <end position="239"/>
    </location>
</feature>
<dbReference type="PANTHER" id="PTHR31002">
    <property type="entry name" value="SERIPAUPERIN"/>
    <property type="match status" value="1"/>
</dbReference>
<dbReference type="GO" id="GO:0005975">
    <property type="term" value="P:carbohydrate metabolic process"/>
    <property type="evidence" value="ECO:0007669"/>
    <property type="project" value="InterPro"/>
</dbReference>
<dbReference type="Pfam" id="PF25116">
    <property type="entry name" value="CBM87_Agd3"/>
    <property type="match status" value="1"/>
</dbReference>
<proteinExistence type="predicted"/>
<dbReference type="OrthoDB" id="2113314at2759"/>
<accession>A0A9P9CY71</accession>
<organism evidence="4 5">
    <name type="scientific">Dactylonectria estremocensis</name>
    <dbReference type="NCBI Taxonomy" id="1079267"/>
    <lineage>
        <taxon>Eukaryota</taxon>
        <taxon>Fungi</taxon>
        <taxon>Dikarya</taxon>
        <taxon>Ascomycota</taxon>
        <taxon>Pezizomycotina</taxon>
        <taxon>Sordariomycetes</taxon>
        <taxon>Hypocreomycetidae</taxon>
        <taxon>Hypocreales</taxon>
        <taxon>Nectriaceae</taxon>
        <taxon>Dactylonectria</taxon>
    </lineage>
</organism>
<dbReference type="Pfam" id="PF25117">
    <property type="entry name" value="Agd3_C"/>
    <property type="match status" value="1"/>
</dbReference>
<evidence type="ECO:0000313" key="4">
    <source>
        <dbReference type="EMBL" id="KAH7109164.1"/>
    </source>
</evidence>
<feature type="domain" description="Agd3 C-terminal" evidence="3">
    <location>
        <begin position="620"/>
        <end position="689"/>
    </location>
</feature>
<dbReference type="InterPro" id="IPR056827">
    <property type="entry name" value="CBM87_Agd3"/>
</dbReference>
<dbReference type="PANTHER" id="PTHR31002:SF34">
    <property type="entry name" value="CELL WALL PROTEIN CWP1-RELATED"/>
    <property type="match status" value="1"/>
</dbReference>
<dbReference type="Proteomes" id="UP000717696">
    <property type="component" value="Unassembled WGS sequence"/>
</dbReference>
<name>A0A9P9CY71_9HYPO</name>
<dbReference type="Pfam" id="PF25115">
    <property type="entry name" value="Agd3_CE"/>
    <property type="match status" value="1"/>
</dbReference>
<reference evidence="4" key="1">
    <citation type="journal article" date="2021" name="Nat. Commun.">
        <title>Genetic determinants of endophytism in the Arabidopsis root mycobiome.</title>
        <authorList>
            <person name="Mesny F."/>
            <person name="Miyauchi S."/>
            <person name="Thiergart T."/>
            <person name="Pickel B."/>
            <person name="Atanasova L."/>
            <person name="Karlsson M."/>
            <person name="Huettel B."/>
            <person name="Barry K.W."/>
            <person name="Haridas S."/>
            <person name="Chen C."/>
            <person name="Bauer D."/>
            <person name="Andreopoulos W."/>
            <person name="Pangilinan J."/>
            <person name="LaButti K."/>
            <person name="Riley R."/>
            <person name="Lipzen A."/>
            <person name="Clum A."/>
            <person name="Drula E."/>
            <person name="Henrissat B."/>
            <person name="Kohler A."/>
            <person name="Grigoriev I.V."/>
            <person name="Martin F.M."/>
            <person name="Hacquard S."/>
        </authorList>
    </citation>
    <scope>NUCLEOTIDE SEQUENCE</scope>
    <source>
        <strain evidence="4">MPI-CAGE-AT-0021</strain>
    </source>
</reference>
<evidence type="ECO:0000259" key="2">
    <source>
        <dbReference type="Pfam" id="PF25116"/>
    </source>
</evidence>
<evidence type="ECO:0008006" key="6">
    <source>
        <dbReference type="Google" id="ProtNLM"/>
    </source>
</evidence>
<evidence type="ECO:0000259" key="1">
    <source>
        <dbReference type="Pfam" id="PF25115"/>
    </source>
</evidence>
<comment type="caution">
    <text evidence="4">The sequence shown here is derived from an EMBL/GenBank/DDBJ whole genome shotgun (WGS) entry which is preliminary data.</text>
</comment>
<gene>
    <name evidence="4" type="ORF">B0J13DRAFT_463062</name>
</gene>
<dbReference type="EMBL" id="JAGMUU010000077">
    <property type="protein sequence ID" value="KAH7109164.1"/>
    <property type="molecule type" value="Genomic_DNA"/>
</dbReference>
<dbReference type="InterPro" id="IPR056825">
    <property type="entry name" value="Agd3_C"/>
</dbReference>
<evidence type="ECO:0000259" key="3">
    <source>
        <dbReference type="Pfam" id="PF25117"/>
    </source>
</evidence>
<sequence length="691" mass="74990">MRVLNLAVAATVNFAAASRSAPHAANVDSTILVIAADDATASAANLGLLAYGIPYENFIVPQAGVDLPVLNSSMTAGRYGGIIAMGSVSYDYSGTWKSALTDAQWNALYAYQSDFRIRMVRINEFPGPKFGTSAVGAGCCGDGVEQLVSITDNSDFPTANIKTNAGLSTKGLYHVPATITDTNTTRTVAKFGTATGFTSESVAAVINNFNGREQFVWFMSWAPDWSQTCSFLQHSHIHWLTRGVFLGKRKVHLSCQVDDVQLSTEIYYPANQEFKLRTGDLAAHVTWQNDINSRLPAGSDFRLELAHNGNGDFISATATSTSSTSCNPNYAVDYNSPPDTALEFMKPPGTGTDLWPSEFQTYGWQKICASLDDVASWFLNADNLNKFAHVSHTFTHLELNNATYADAKREIQFNQAWMAQMGIDKANRFSAHGLVPPAITGLHNADVIKAWMENGIFHVVGDNTRPVLRNQNNKYWPLISTVAGNGYDGLTILPRFATTIYYNCDTPICTTREWIATSAGSGGFTDLLALAKADNTRYLLSLQADPYMFHQANMRQTDADSLTIGSQTGKMSLVMAWTETIVQEMTRLTNWPIQSLKQDDFAQYFLDRKSLDDCKPQMSYSFSDSGAITSVIVTATGNTCSVPIPVTIPSGSVTASQGSVTADQVGSEPPIQWVALNGSPATLTLSNAVST</sequence>
<dbReference type="AlphaFoldDB" id="A0A9P9CY71"/>
<keyword evidence="5" id="KW-1185">Reference proteome</keyword>
<protein>
    <recommendedName>
        <fullName evidence="6">Extracellular serine-rich protein</fullName>
    </recommendedName>
</protein>
<dbReference type="InterPro" id="IPR050788">
    <property type="entry name" value="Yeast_SRP1/TIP1_CWP"/>
</dbReference>